<keyword evidence="7" id="KW-0675">Receptor</keyword>
<dbReference type="Gene3D" id="1.20.1070.10">
    <property type="entry name" value="Rhodopsin 7-helix transmembrane proteins"/>
    <property type="match status" value="1"/>
</dbReference>
<evidence type="ECO:0000256" key="1">
    <source>
        <dbReference type="ARBA" id="ARBA00004651"/>
    </source>
</evidence>
<name>E4YX06_OIKDI</name>
<feature type="transmembrane region" description="Helical" evidence="10">
    <location>
        <begin position="160"/>
        <end position="184"/>
    </location>
</feature>
<feature type="domain" description="G-protein coupled receptors family 1 profile" evidence="11">
    <location>
        <begin position="176"/>
        <end position="480"/>
    </location>
</feature>
<dbReference type="CDD" id="cd00637">
    <property type="entry name" value="7tm_classA_rhodopsin-like"/>
    <property type="match status" value="1"/>
</dbReference>
<evidence type="ECO:0000313" key="12">
    <source>
        <dbReference type="EMBL" id="CBY39989.1"/>
    </source>
</evidence>
<organism evidence="12">
    <name type="scientific">Oikopleura dioica</name>
    <name type="common">Tunicate</name>
    <dbReference type="NCBI Taxonomy" id="34765"/>
    <lineage>
        <taxon>Eukaryota</taxon>
        <taxon>Metazoa</taxon>
        <taxon>Chordata</taxon>
        <taxon>Tunicata</taxon>
        <taxon>Appendicularia</taxon>
        <taxon>Copelata</taxon>
        <taxon>Oikopleuridae</taxon>
        <taxon>Oikopleura</taxon>
    </lineage>
</organism>
<sequence>MENCNTNCTEACSLTFSPHLHSLSIYLYELACCQCDQFELFCAEERYSYTEFYRGAYARLCNPAQFSEICGETEEILPLSNNPALYANMTGTMKFKKEDDEFCPFLKKFDGSRNYDEWFNSIYPAKTCPPSSFGLSRSDYDSSFWTISSILPSSCLNLQIAYLAIFAFLALLITFANVLVILVLSRDNFYHNSYGIYKMNLAIADLMVGLIVLPCLIGLRFHVMFNVKLPWREYGQVPNSADYFDQRTLDVLGFFNVFSLCISILTLTFSSFDRYLAVRFPMKYKNSETGVKILTVVFISIVWILGILFAITPWLKDGMRYVLGPSQLVIGVIPGADEDFPLTDIWTEIFYAAIIVAPLLVVWIVNSATIWEIIGDDCFAFFRTLFCCEGRFCKTRAPRESRRPSAFGHVSKKHQKQSFEIRIAKTFLSMTAAFTLSLLPMGVVNLWFFLNPDSTNPNSLHFNPRLSAAREFFDLLGNFC</sequence>
<feature type="transmembrane region" description="Helical" evidence="10">
    <location>
        <begin position="251"/>
        <end position="272"/>
    </location>
</feature>
<evidence type="ECO:0000259" key="11">
    <source>
        <dbReference type="PROSITE" id="PS50262"/>
    </source>
</evidence>
<dbReference type="PRINTS" id="PR00237">
    <property type="entry name" value="GPCRRHODOPSN"/>
</dbReference>
<keyword evidence="9" id="KW-0807">Transducer</keyword>
<evidence type="ECO:0000256" key="10">
    <source>
        <dbReference type="SAM" id="Phobius"/>
    </source>
</evidence>
<gene>
    <name evidence="12" type="ORF">GSOID_T00020591001</name>
</gene>
<keyword evidence="3 10" id="KW-0812">Transmembrane</keyword>
<dbReference type="SUPFAM" id="SSF81321">
    <property type="entry name" value="Family A G protein-coupled receptor-like"/>
    <property type="match status" value="1"/>
</dbReference>
<evidence type="ECO:0000256" key="5">
    <source>
        <dbReference type="ARBA" id="ARBA00023040"/>
    </source>
</evidence>
<evidence type="ECO:0000256" key="2">
    <source>
        <dbReference type="ARBA" id="ARBA00022475"/>
    </source>
</evidence>
<dbReference type="InterPro" id="IPR017452">
    <property type="entry name" value="GPCR_Rhodpsn_7TM"/>
</dbReference>
<proteinExistence type="predicted"/>
<feature type="transmembrane region" description="Helical" evidence="10">
    <location>
        <begin position="426"/>
        <end position="450"/>
    </location>
</feature>
<keyword evidence="6 10" id="KW-0472">Membrane</keyword>
<dbReference type="AlphaFoldDB" id="E4YX06"/>
<reference evidence="12" key="1">
    <citation type="journal article" date="2010" name="Science">
        <title>Plasticity of animal genome architecture unmasked by rapid evolution of a pelagic tunicate.</title>
        <authorList>
            <person name="Denoeud F."/>
            <person name="Henriet S."/>
            <person name="Mungpakdee S."/>
            <person name="Aury J.M."/>
            <person name="Da Silva C."/>
            <person name="Brinkmann H."/>
            <person name="Mikhaleva J."/>
            <person name="Olsen L.C."/>
            <person name="Jubin C."/>
            <person name="Canestro C."/>
            <person name="Bouquet J.M."/>
            <person name="Danks G."/>
            <person name="Poulain J."/>
            <person name="Campsteijn C."/>
            <person name="Adamski M."/>
            <person name="Cross I."/>
            <person name="Yadetie F."/>
            <person name="Muffato M."/>
            <person name="Louis A."/>
            <person name="Butcher S."/>
            <person name="Tsagkogeorga G."/>
            <person name="Konrad A."/>
            <person name="Singh S."/>
            <person name="Jensen M.F."/>
            <person name="Cong E.H."/>
            <person name="Eikeseth-Otteraa H."/>
            <person name="Noel B."/>
            <person name="Anthouard V."/>
            <person name="Porcel B.M."/>
            <person name="Kachouri-Lafond R."/>
            <person name="Nishino A."/>
            <person name="Ugolini M."/>
            <person name="Chourrout P."/>
            <person name="Nishida H."/>
            <person name="Aasland R."/>
            <person name="Huzurbazar S."/>
            <person name="Westhof E."/>
            <person name="Delsuc F."/>
            <person name="Lehrach H."/>
            <person name="Reinhardt R."/>
            <person name="Weissenbach J."/>
            <person name="Roy S.W."/>
            <person name="Artiguenave F."/>
            <person name="Postlethwait J.H."/>
            <person name="Manak J.R."/>
            <person name="Thompson E.M."/>
            <person name="Jaillon O."/>
            <person name="Du Pasquier L."/>
            <person name="Boudinot P."/>
            <person name="Liberles D.A."/>
            <person name="Volff J.N."/>
            <person name="Philippe H."/>
            <person name="Lenhard B."/>
            <person name="Roest Crollius H."/>
            <person name="Wincker P."/>
            <person name="Chourrout D."/>
        </authorList>
    </citation>
    <scope>NUCLEOTIDE SEQUENCE [LARGE SCALE GENOMIC DNA]</scope>
</reference>
<evidence type="ECO:0000256" key="6">
    <source>
        <dbReference type="ARBA" id="ARBA00023136"/>
    </source>
</evidence>
<dbReference type="GO" id="GO:0004930">
    <property type="term" value="F:G protein-coupled receptor activity"/>
    <property type="evidence" value="ECO:0007669"/>
    <property type="project" value="UniProtKB-KW"/>
</dbReference>
<feature type="transmembrane region" description="Helical" evidence="10">
    <location>
        <begin position="349"/>
        <end position="374"/>
    </location>
</feature>
<evidence type="ECO:0000256" key="7">
    <source>
        <dbReference type="ARBA" id="ARBA00023170"/>
    </source>
</evidence>
<dbReference type="GO" id="GO:0005886">
    <property type="term" value="C:plasma membrane"/>
    <property type="evidence" value="ECO:0007669"/>
    <property type="project" value="UniProtKB-SubCell"/>
</dbReference>
<keyword evidence="8" id="KW-0325">Glycoprotein</keyword>
<accession>E4YX06</accession>
<dbReference type="EMBL" id="FN655728">
    <property type="protein sequence ID" value="CBY39989.1"/>
    <property type="molecule type" value="Genomic_DNA"/>
</dbReference>
<dbReference type="PANTHER" id="PTHR24246">
    <property type="entry name" value="OLFACTORY RECEPTOR AND ADENOSINE RECEPTOR"/>
    <property type="match status" value="1"/>
</dbReference>
<evidence type="ECO:0000256" key="4">
    <source>
        <dbReference type="ARBA" id="ARBA00022989"/>
    </source>
</evidence>
<dbReference type="PROSITE" id="PS50262">
    <property type="entry name" value="G_PROTEIN_RECEP_F1_2"/>
    <property type="match status" value="1"/>
</dbReference>
<dbReference type="PANTHER" id="PTHR24246:SF27">
    <property type="entry name" value="ADENOSINE RECEPTOR, ISOFORM A"/>
    <property type="match status" value="1"/>
</dbReference>
<comment type="subcellular location">
    <subcellularLocation>
        <location evidence="1">Cell membrane</location>
        <topology evidence="1">Multi-pass membrane protein</topology>
    </subcellularLocation>
</comment>
<keyword evidence="5" id="KW-0297">G-protein coupled receptor</keyword>
<keyword evidence="2" id="KW-1003">Cell membrane</keyword>
<evidence type="ECO:0000256" key="8">
    <source>
        <dbReference type="ARBA" id="ARBA00023180"/>
    </source>
</evidence>
<evidence type="ECO:0000256" key="9">
    <source>
        <dbReference type="ARBA" id="ARBA00023224"/>
    </source>
</evidence>
<dbReference type="Proteomes" id="UP000011014">
    <property type="component" value="Unassembled WGS sequence"/>
</dbReference>
<dbReference type="Pfam" id="PF00001">
    <property type="entry name" value="7tm_1"/>
    <property type="match status" value="1"/>
</dbReference>
<keyword evidence="4 10" id="KW-1133">Transmembrane helix</keyword>
<feature type="transmembrane region" description="Helical" evidence="10">
    <location>
        <begin position="293"/>
        <end position="315"/>
    </location>
</feature>
<feature type="transmembrane region" description="Helical" evidence="10">
    <location>
        <begin position="196"/>
        <end position="221"/>
    </location>
</feature>
<protein>
    <recommendedName>
        <fullName evidence="11">G-protein coupled receptors family 1 profile domain-containing protein</fullName>
    </recommendedName>
</protein>
<evidence type="ECO:0000256" key="3">
    <source>
        <dbReference type="ARBA" id="ARBA00022692"/>
    </source>
</evidence>
<dbReference type="InterPro" id="IPR000276">
    <property type="entry name" value="GPCR_Rhodpsn"/>
</dbReference>